<organism evidence="6 7">
    <name type="scientific">Microvirga mediterraneensis</name>
    <dbReference type="NCBI Taxonomy" id="2754695"/>
    <lineage>
        <taxon>Bacteria</taxon>
        <taxon>Pseudomonadati</taxon>
        <taxon>Pseudomonadota</taxon>
        <taxon>Alphaproteobacteria</taxon>
        <taxon>Hyphomicrobiales</taxon>
        <taxon>Methylobacteriaceae</taxon>
        <taxon>Microvirga</taxon>
    </lineage>
</organism>
<dbReference type="PANTHER" id="PTHR43537:SF49">
    <property type="entry name" value="TRANSCRIPTIONAL REGULATORY PROTEIN"/>
    <property type="match status" value="1"/>
</dbReference>
<evidence type="ECO:0000256" key="2">
    <source>
        <dbReference type="ARBA" id="ARBA00023125"/>
    </source>
</evidence>
<proteinExistence type="predicted"/>
<feature type="domain" description="HTH gntR-type" evidence="5">
    <location>
        <begin position="12"/>
        <end position="79"/>
    </location>
</feature>
<sequence length="251" mass="27952">MSTSSTFPSSEITSADQVAKTIREKILEGELEPGRRLQQDHLSDMLGVSRTPLRTALAMIAQEGLIDYEANRGYRVRAFSISEVRDAFAVRAQLEGFACRCAAARKVSDAVIAKFESLVTEGDRLLSGGMLDPSLLPAYRRMNVEFHQLIISLAGNSWIESFVRQTHNVPLVSDRIILWDNYDIIYRSHDDHHRIAKAIAQGEGIRAENLMIEHVTFAGNLLAERLEMDPRGVLTSQSKPSNGLSKSRKNG</sequence>
<dbReference type="EMBL" id="JACDXJ010000001">
    <property type="protein sequence ID" value="MBA1154588.1"/>
    <property type="molecule type" value="Genomic_DNA"/>
</dbReference>
<dbReference type="SUPFAM" id="SSF46785">
    <property type="entry name" value="Winged helix' DNA-binding domain"/>
    <property type="match status" value="1"/>
</dbReference>
<evidence type="ECO:0000259" key="5">
    <source>
        <dbReference type="PROSITE" id="PS50949"/>
    </source>
</evidence>
<feature type="compositionally biased region" description="Polar residues" evidence="4">
    <location>
        <begin position="234"/>
        <end position="245"/>
    </location>
</feature>
<reference evidence="6 7" key="1">
    <citation type="submission" date="2020-07" db="EMBL/GenBank/DDBJ databases">
        <title>Draft genome and description of Microvirga mediterraneensis Marseille-Q2068 sp. nov.</title>
        <authorList>
            <person name="Boxberger M."/>
        </authorList>
    </citation>
    <scope>NUCLEOTIDE SEQUENCE [LARGE SCALE GENOMIC DNA]</scope>
    <source>
        <strain evidence="6 7">Marseille-Q2068</strain>
    </source>
</reference>
<dbReference type="CDD" id="cd07377">
    <property type="entry name" value="WHTH_GntR"/>
    <property type="match status" value="1"/>
</dbReference>
<dbReference type="Pfam" id="PF07729">
    <property type="entry name" value="FCD"/>
    <property type="match status" value="1"/>
</dbReference>
<dbReference type="GO" id="GO:0003677">
    <property type="term" value="F:DNA binding"/>
    <property type="evidence" value="ECO:0007669"/>
    <property type="project" value="UniProtKB-KW"/>
</dbReference>
<dbReference type="InterPro" id="IPR000524">
    <property type="entry name" value="Tscrpt_reg_HTH_GntR"/>
</dbReference>
<dbReference type="PANTHER" id="PTHR43537">
    <property type="entry name" value="TRANSCRIPTIONAL REGULATOR, GNTR FAMILY"/>
    <property type="match status" value="1"/>
</dbReference>
<dbReference type="Gene3D" id="1.20.120.530">
    <property type="entry name" value="GntR ligand-binding domain-like"/>
    <property type="match status" value="1"/>
</dbReference>
<dbReference type="SMART" id="SM00345">
    <property type="entry name" value="HTH_GNTR"/>
    <property type="match status" value="1"/>
</dbReference>
<comment type="caution">
    <text evidence="6">The sequence shown here is derived from an EMBL/GenBank/DDBJ whole genome shotgun (WGS) entry which is preliminary data.</text>
</comment>
<dbReference type="InterPro" id="IPR008920">
    <property type="entry name" value="TF_FadR/GntR_C"/>
</dbReference>
<protein>
    <submittedName>
        <fullName evidence="6">GntR family transcriptional regulator</fullName>
    </submittedName>
</protein>
<dbReference type="AlphaFoldDB" id="A0A838BG88"/>
<dbReference type="InterPro" id="IPR036388">
    <property type="entry name" value="WH-like_DNA-bd_sf"/>
</dbReference>
<evidence type="ECO:0000313" key="6">
    <source>
        <dbReference type="EMBL" id="MBA1154588.1"/>
    </source>
</evidence>
<dbReference type="SUPFAM" id="SSF48008">
    <property type="entry name" value="GntR ligand-binding domain-like"/>
    <property type="match status" value="1"/>
</dbReference>
<evidence type="ECO:0000256" key="4">
    <source>
        <dbReference type="SAM" id="MobiDB-lite"/>
    </source>
</evidence>
<gene>
    <name evidence="6" type="ORF">H0S73_00425</name>
</gene>
<evidence type="ECO:0000313" key="7">
    <source>
        <dbReference type="Proteomes" id="UP000572984"/>
    </source>
</evidence>
<keyword evidence="1" id="KW-0805">Transcription regulation</keyword>
<evidence type="ECO:0000256" key="3">
    <source>
        <dbReference type="ARBA" id="ARBA00023163"/>
    </source>
</evidence>
<dbReference type="PROSITE" id="PS50949">
    <property type="entry name" value="HTH_GNTR"/>
    <property type="match status" value="1"/>
</dbReference>
<evidence type="ECO:0000256" key="1">
    <source>
        <dbReference type="ARBA" id="ARBA00023015"/>
    </source>
</evidence>
<dbReference type="Gene3D" id="1.10.10.10">
    <property type="entry name" value="Winged helix-like DNA-binding domain superfamily/Winged helix DNA-binding domain"/>
    <property type="match status" value="1"/>
</dbReference>
<dbReference type="SMART" id="SM00895">
    <property type="entry name" value="FCD"/>
    <property type="match status" value="1"/>
</dbReference>
<dbReference type="GO" id="GO:0003700">
    <property type="term" value="F:DNA-binding transcription factor activity"/>
    <property type="evidence" value="ECO:0007669"/>
    <property type="project" value="InterPro"/>
</dbReference>
<keyword evidence="3" id="KW-0804">Transcription</keyword>
<feature type="region of interest" description="Disordered" evidence="4">
    <location>
        <begin position="232"/>
        <end position="251"/>
    </location>
</feature>
<dbReference type="RefSeq" id="WP_181050286.1">
    <property type="nucleotide sequence ID" value="NZ_JACDXJ010000001.1"/>
</dbReference>
<accession>A0A838BG88</accession>
<dbReference type="InterPro" id="IPR011711">
    <property type="entry name" value="GntR_C"/>
</dbReference>
<name>A0A838BG88_9HYPH</name>
<keyword evidence="7" id="KW-1185">Reference proteome</keyword>
<dbReference type="Proteomes" id="UP000572984">
    <property type="component" value="Unassembled WGS sequence"/>
</dbReference>
<dbReference type="InterPro" id="IPR036390">
    <property type="entry name" value="WH_DNA-bd_sf"/>
</dbReference>
<keyword evidence="2" id="KW-0238">DNA-binding</keyword>
<dbReference type="Pfam" id="PF00392">
    <property type="entry name" value="GntR"/>
    <property type="match status" value="1"/>
</dbReference>